<dbReference type="SUPFAM" id="SSF88946">
    <property type="entry name" value="Sigma2 domain of RNA polymerase sigma factors"/>
    <property type="match status" value="1"/>
</dbReference>
<evidence type="ECO:0000256" key="4">
    <source>
        <dbReference type="ARBA" id="ARBA00023163"/>
    </source>
</evidence>
<evidence type="ECO:0000256" key="1">
    <source>
        <dbReference type="ARBA" id="ARBA00010641"/>
    </source>
</evidence>
<proteinExistence type="inferred from homology"/>
<accession>A0A9X2YBL4</accession>
<dbReference type="Proteomes" id="UP001055159">
    <property type="component" value="Chromosome"/>
</dbReference>
<sequence length="464" mass="49012">MTFPTDADPTDAELAVAAAAGDPHALAAIYDRYADRLHDFCIGMLRDREAAADCVQDTFCTAAARLTQLREPERLRSWLYAVARNETLRRLRARHRERPVDAVPEVASPDAGPEILAARSALADLLAEAAGGLSDRDRVILDLTYHQGLDGPELAAALETSPASATKMVQRIRDTVERSLGALLVARNAERESNACAGLAAVLDGWDGTFTVLMRKRVARHIEACPRCDDDRRRRVSPQALLGATPVFVPAPPSLRERTLGAIRLTSAAGSFTPSRKNTARALAAAGAAILALSVIVVLAIERAPQDTRVSPADIEATTTEAGRPPAGLLPPPTLDPGPVPARRSSDPKTAVPTASPRARVGTATDPGTSADDQATQTTRPAATDAPDSTAPTTPRTTTATMTTLETTVPETVMPETTMPETLPEPTTPEPTPTRTGPARTVPSGPLHTFAPDEPVLTTVPPIG</sequence>
<keyword evidence="2" id="KW-0805">Transcription regulation</keyword>
<dbReference type="EMBL" id="CP092427">
    <property type="protein sequence ID" value="ULP39254.1"/>
    <property type="molecule type" value="Genomic_DNA"/>
</dbReference>
<feature type="compositionally biased region" description="Pro residues" evidence="5">
    <location>
        <begin position="328"/>
        <end position="340"/>
    </location>
</feature>
<reference evidence="8" key="2">
    <citation type="journal article" date="2022" name="BMC Genomics">
        <title>Comparative genome analysis of mycobacteria focusing on tRNA and non-coding RNA.</title>
        <authorList>
            <person name="Behra P.R.K."/>
            <person name="Pettersson B.M.F."/>
            <person name="Ramesh M."/>
            <person name="Das S."/>
            <person name="Dasgupta S."/>
            <person name="Kirsebom L.A."/>
        </authorList>
    </citation>
    <scope>NUCLEOTIDE SEQUENCE</scope>
    <source>
        <strain evidence="8">DSM 45406</strain>
    </source>
</reference>
<protein>
    <submittedName>
        <fullName evidence="8">Sigma-70 family RNA polymerase sigma factor</fullName>
    </submittedName>
</protein>
<dbReference type="PANTHER" id="PTHR43133">
    <property type="entry name" value="RNA POLYMERASE ECF-TYPE SIGMA FACTO"/>
    <property type="match status" value="1"/>
</dbReference>
<dbReference type="AlphaFoldDB" id="A0A9X2YBL4"/>
<dbReference type="InterPro" id="IPR013324">
    <property type="entry name" value="RNA_pol_sigma_r3/r4-like"/>
</dbReference>
<feature type="domain" description="RNA polymerase sigma-70 region 2" evidence="7">
    <location>
        <begin position="29"/>
        <end position="96"/>
    </location>
</feature>
<reference evidence="9" key="3">
    <citation type="submission" date="2022-08" db="EMBL/GenBank/DDBJ databases">
        <title>Whole genome sequencing of non-tuberculosis mycobacteria type-strains.</title>
        <authorList>
            <person name="Igarashi Y."/>
            <person name="Osugi A."/>
            <person name="Mitarai S."/>
        </authorList>
    </citation>
    <scope>NUCLEOTIDE SEQUENCE</scope>
    <source>
        <strain evidence="9">JCM 16372</strain>
    </source>
</reference>
<evidence type="ECO:0000256" key="6">
    <source>
        <dbReference type="SAM" id="Phobius"/>
    </source>
</evidence>
<organism evidence="8 11">
    <name type="scientific">Mycolicibacterium rufum</name>
    <dbReference type="NCBI Taxonomy" id="318424"/>
    <lineage>
        <taxon>Bacteria</taxon>
        <taxon>Bacillati</taxon>
        <taxon>Actinomycetota</taxon>
        <taxon>Actinomycetes</taxon>
        <taxon>Mycobacteriales</taxon>
        <taxon>Mycobacteriaceae</taxon>
        <taxon>Mycolicibacterium</taxon>
    </lineage>
</organism>
<feature type="compositionally biased region" description="Polar residues" evidence="5">
    <location>
        <begin position="366"/>
        <end position="377"/>
    </location>
</feature>
<keyword evidence="3" id="KW-0731">Sigma factor</keyword>
<dbReference type="NCBIfam" id="TIGR02937">
    <property type="entry name" value="sigma70-ECF"/>
    <property type="match status" value="1"/>
</dbReference>
<gene>
    <name evidence="8" type="ORF">H7H73_03740</name>
    <name evidence="9" type="ORF">MJO55_13080</name>
</gene>
<evidence type="ECO:0000313" key="8">
    <source>
        <dbReference type="EMBL" id="MCV7069741.1"/>
    </source>
</evidence>
<dbReference type="Gene3D" id="1.10.1740.10">
    <property type="match status" value="1"/>
</dbReference>
<evidence type="ECO:0000256" key="3">
    <source>
        <dbReference type="ARBA" id="ARBA00023082"/>
    </source>
</evidence>
<feature type="compositionally biased region" description="Low complexity" evidence="5">
    <location>
        <begin position="433"/>
        <end position="443"/>
    </location>
</feature>
<keyword evidence="6" id="KW-1133">Transmembrane helix</keyword>
<name>A0A9X2YBL4_9MYCO</name>
<dbReference type="InterPro" id="IPR036388">
    <property type="entry name" value="WH-like_DNA-bd_sf"/>
</dbReference>
<dbReference type="InterPro" id="IPR014284">
    <property type="entry name" value="RNA_pol_sigma-70_dom"/>
</dbReference>
<evidence type="ECO:0000313" key="11">
    <source>
        <dbReference type="Proteomes" id="UP001140272"/>
    </source>
</evidence>
<dbReference type="SUPFAM" id="SSF88659">
    <property type="entry name" value="Sigma3 and sigma4 domains of RNA polymerase sigma factors"/>
    <property type="match status" value="1"/>
</dbReference>
<feature type="transmembrane region" description="Helical" evidence="6">
    <location>
        <begin position="282"/>
        <end position="301"/>
    </location>
</feature>
<dbReference type="Gene3D" id="1.10.10.10">
    <property type="entry name" value="Winged helix-like DNA-binding domain superfamily/Winged helix DNA-binding domain"/>
    <property type="match status" value="1"/>
</dbReference>
<evidence type="ECO:0000259" key="7">
    <source>
        <dbReference type="Pfam" id="PF04542"/>
    </source>
</evidence>
<evidence type="ECO:0000313" key="10">
    <source>
        <dbReference type="Proteomes" id="UP001055159"/>
    </source>
</evidence>
<evidence type="ECO:0000313" key="9">
    <source>
        <dbReference type="EMBL" id="ULP39254.1"/>
    </source>
</evidence>
<evidence type="ECO:0000256" key="5">
    <source>
        <dbReference type="SAM" id="MobiDB-lite"/>
    </source>
</evidence>
<keyword evidence="10" id="KW-1185">Reference proteome</keyword>
<dbReference type="RefSeq" id="WP_043408897.1">
    <property type="nucleotide sequence ID" value="NZ_CP092427.2"/>
</dbReference>
<dbReference type="PANTHER" id="PTHR43133:SF51">
    <property type="entry name" value="RNA POLYMERASE SIGMA FACTOR"/>
    <property type="match status" value="1"/>
</dbReference>
<comment type="similarity">
    <text evidence="1">Belongs to the sigma-70 factor family. ECF subfamily.</text>
</comment>
<dbReference type="Proteomes" id="UP001140272">
    <property type="component" value="Unassembled WGS sequence"/>
</dbReference>
<dbReference type="Pfam" id="PF04542">
    <property type="entry name" value="Sigma70_r2"/>
    <property type="match status" value="1"/>
</dbReference>
<feature type="region of interest" description="Disordered" evidence="5">
    <location>
        <begin position="310"/>
        <end position="464"/>
    </location>
</feature>
<keyword evidence="6" id="KW-0812">Transmembrane</keyword>
<dbReference type="GO" id="GO:0016987">
    <property type="term" value="F:sigma factor activity"/>
    <property type="evidence" value="ECO:0007669"/>
    <property type="project" value="UniProtKB-KW"/>
</dbReference>
<dbReference type="EMBL" id="JACKRN010000141">
    <property type="protein sequence ID" value="MCV7069741.1"/>
    <property type="molecule type" value="Genomic_DNA"/>
</dbReference>
<dbReference type="InterPro" id="IPR039425">
    <property type="entry name" value="RNA_pol_sigma-70-like"/>
</dbReference>
<dbReference type="GO" id="GO:0006352">
    <property type="term" value="P:DNA-templated transcription initiation"/>
    <property type="evidence" value="ECO:0007669"/>
    <property type="project" value="InterPro"/>
</dbReference>
<evidence type="ECO:0000256" key="2">
    <source>
        <dbReference type="ARBA" id="ARBA00023015"/>
    </source>
</evidence>
<reference evidence="8" key="1">
    <citation type="submission" date="2020-07" db="EMBL/GenBank/DDBJ databases">
        <authorList>
            <person name="Pettersson B.M.F."/>
            <person name="Behra P.R.K."/>
            <person name="Ramesh M."/>
            <person name="Das S."/>
            <person name="Dasgupta S."/>
            <person name="Kirsebom L.A."/>
        </authorList>
    </citation>
    <scope>NUCLEOTIDE SEQUENCE</scope>
    <source>
        <strain evidence="8">DSM 45406</strain>
    </source>
</reference>
<dbReference type="InterPro" id="IPR013325">
    <property type="entry name" value="RNA_pol_sigma_r2"/>
</dbReference>
<keyword evidence="6" id="KW-0472">Membrane</keyword>
<keyword evidence="4" id="KW-0804">Transcription</keyword>
<dbReference type="InterPro" id="IPR007627">
    <property type="entry name" value="RNA_pol_sigma70_r2"/>
</dbReference>
<feature type="compositionally biased region" description="Low complexity" evidence="5">
    <location>
        <begin position="378"/>
        <end position="425"/>
    </location>
</feature>